<name>A0ABQ8GWC8_9PEZI</name>
<evidence type="ECO:0000313" key="3">
    <source>
        <dbReference type="Proteomes" id="UP000774617"/>
    </source>
</evidence>
<feature type="transmembrane region" description="Helical" evidence="1">
    <location>
        <begin position="331"/>
        <end position="349"/>
    </location>
</feature>
<protein>
    <submittedName>
        <fullName evidence="2">Uncharacterized protein</fullName>
    </submittedName>
</protein>
<feature type="transmembrane region" description="Helical" evidence="1">
    <location>
        <begin position="361"/>
        <end position="380"/>
    </location>
</feature>
<dbReference type="Proteomes" id="UP000774617">
    <property type="component" value="Unassembled WGS sequence"/>
</dbReference>
<dbReference type="EMBL" id="JAGTJR010000001">
    <property type="protein sequence ID" value="KAH7065553.1"/>
    <property type="molecule type" value="Genomic_DNA"/>
</dbReference>
<keyword evidence="1" id="KW-0812">Transmembrane</keyword>
<evidence type="ECO:0000313" key="2">
    <source>
        <dbReference type="EMBL" id="KAH7065553.1"/>
    </source>
</evidence>
<organism evidence="2 3">
    <name type="scientific">Macrophomina phaseolina</name>
    <dbReference type="NCBI Taxonomy" id="35725"/>
    <lineage>
        <taxon>Eukaryota</taxon>
        <taxon>Fungi</taxon>
        <taxon>Dikarya</taxon>
        <taxon>Ascomycota</taxon>
        <taxon>Pezizomycotina</taxon>
        <taxon>Dothideomycetes</taxon>
        <taxon>Dothideomycetes incertae sedis</taxon>
        <taxon>Botryosphaeriales</taxon>
        <taxon>Botryosphaeriaceae</taxon>
        <taxon>Macrophomina</taxon>
    </lineage>
</organism>
<sequence length="438" mass="50582">MNKTKGSSNTTAANGLVGWTPESDGRGTFTIITSCFFTILICTWTVIHPRVHTTHRMTVWHKTCQLVKAIIIPEMVCIEALQEWVQARKMVRRSSIATEGGLKLAHAFYIGMLGLRYRTTPGSKASRVLWSSQYTWLLNNGLVSWSDHEAWGLSEELIRDKSKADGVVKLAALTQLTWFVLQCITRTAHDLPIAALEAMTLAYVFVMLITYLFWWVKPKDITTAMYVDLPEMNRRQRRVFDSLSMEDTYDHDESLVEHSKNIAWYLVARDCKDDSRLLMDAGQDEEAAKTTLVEEIVSIHPGIRRARPLIDRFDHPIILTQWDRDLYFTKWWPLICILGASFGAIHLISWNSTFPTPFERWLWRSSAMVSVGTSIIYMQFEAVHLRWDGPVTLIRISTPILYIISRIVMMAEVFAALRAMPRGTYDTYEIWNYWFHML</sequence>
<keyword evidence="3" id="KW-1185">Reference proteome</keyword>
<proteinExistence type="predicted"/>
<keyword evidence="1" id="KW-1133">Transmembrane helix</keyword>
<feature type="transmembrane region" description="Helical" evidence="1">
    <location>
        <begin position="27"/>
        <end position="47"/>
    </location>
</feature>
<keyword evidence="1" id="KW-0472">Membrane</keyword>
<comment type="caution">
    <text evidence="2">The sequence shown here is derived from an EMBL/GenBank/DDBJ whole genome shotgun (WGS) entry which is preliminary data.</text>
</comment>
<accession>A0ABQ8GWC8</accession>
<feature type="transmembrane region" description="Helical" evidence="1">
    <location>
        <begin position="400"/>
        <end position="417"/>
    </location>
</feature>
<dbReference type="PANTHER" id="PTHR35043">
    <property type="entry name" value="TRANSCRIPTION FACTOR DOMAIN-CONTAINING PROTEIN"/>
    <property type="match status" value="1"/>
</dbReference>
<gene>
    <name evidence="2" type="ORF">B0J12DRAFT_39975</name>
</gene>
<reference evidence="2 3" key="1">
    <citation type="journal article" date="2021" name="Nat. Commun.">
        <title>Genetic determinants of endophytism in the Arabidopsis root mycobiome.</title>
        <authorList>
            <person name="Mesny F."/>
            <person name="Miyauchi S."/>
            <person name="Thiergart T."/>
            <person name="Pickel B."/>
            <person name="Atanasova L."/>
            <person name="Karlsson M."/>
            <person name="Huettel B."/>
            <person name="Barry K.W."/>
            <person name="Haridas S."/>
            <person name="Chen C."/>
            <person name="Bauer D."/>
            <person name="Andreopoulos W."/>
            <person name="Pangilinan J."/>
            <person name="LaButti K."/>
            <person name="Riley R."/>
            <person name="Lipzen A."/>
            <person name="Clum A."/>
            <person name="Drula E."/>
            <person name="Henrissat B."/>
            <person name="Kohler A."/>
            <person name="Grigoriev I.V."/>
            <person name="Martin F.M."/>
            <person name="Hacquard S."/>
        </authorList>
    </citation>
    <scope>NUCLEOTIDE SEQUENCE [LARGE SCALE GENOMIC DNA]</scope>
    <source>
        <strain evidence="2 3">MPI-SDFR-AT-0080</strain>
    </source>
</reference>
<dbReference type="PANTHER" id="PTHR35043:SF7">
    <property type="entry name" value="TRANSCRIPTION FACTOR DOMAIN-CONTAINING PROTEIN"/>
    <property type="match status" value="1"/>
</dbReference>
<feature type="transmembrane region" description="Helical" evidence="1">
    <location>
        <begin position="194"/>
        <end position="216"/>
    </location>
</feature>
<evidence type="ECO:0000256" key="1">
    <source>
        <dbReference type="SAM" id="Phobius"/>
    </source>
</evidence>